<evidence type="ECO:0000313" key="2">
    <source>
        <dbReference type="EMBL" id="KTD61443.1"/>
    </source>
</evidence>
<keyword evidence="3" id="KW-1185">Reference proteome</keyword>
<dbReference type="Proteomes" id="UP000054877">
    <property type="component" value="Unassembled WGS sequence"/>
</dbReference>
<feature type="signal peptide" evidence="1">
    <location>
        <begin position="1"/>
        <end position="25"/>
    </location>
</feature>
<protein>
    <submittedName>
        <fullName evidence="2">Uncharacterized protein</fullName>
    </submittedName>
</protein>
<name>A0A0W0YXX1_LEGSP</name>
<evidence type="ECO:0000313" key="3">
    <source>
        <dbReference type="Proteomes" id="UP000054877"/>
    </source>
</evidence>
<dbReference type="AlphaFoldDB" id="A0A0W0YXX1"/>
<accession>A0A0W0YXX1</accession>
<feature type="chain" id="PRO_5006918078" evidence="1">
    <location>
        <begin position="26"/>
        <end position="326"/>
    </location>
</feature>
<dbReference type="EMBL" id="LNYX01000032">
    <property type="protein sequence ID" value="KTD61443.1"/>
    <property type="molecule type" value="Genomic_DNA"/>
</dbReference>
<keyword evidence="1" id="KW-0732">Signal</keyword>
<gene>
    <name evidence="2" type="ORF">Lspi_2685</name>
</gene>
<sequence length="326" mass="36182">MISTKTVFITCLAGLFAIIPPPNYANTSCQIVAETLNNRFFYEGNCNNEPFYSCAGIVLHTLEKNTSMIASVDGYPLTEKVCDKQSTVPWCPNSGGITRDVVSFSFLHKDITANYGYPIFANAGGTAGFIFKPNAIGEYLLCAYPVDAMSFSRQDCGCGEWGKPVCDNINSIRGTCEQNGIYTDTDFFKKYIDNNHKWDIKKMCSFGVFTNNFLAFMATTEMIINNPDKQDNWNPFCASGNSDKCAGWNELVLKPWFNIPYKDIPIEAFFYVTDSKNLYPDSSKAKAIAAKLAKEFPGDVPVVGINIDNIHNESGTGPFFCDFQVP</sequence>
<comment type="caution">
    <text evidence="2">The sequence shown here is derived from an EMBL/GenBank/DDBJ whole genome shotgun (WGS) entry which is preliminary data.</text>
</comment>
<evidence type="ECO:0000256" key="1">
    <source>
        <dbReference type="SAM" id="SignalP"/>
    </source>
</evidence>
<organism evidence="2 3">
    <name type="scientific">Legionella spiritensis</name>
    <dbReference type="NCBI Taxonomy" id="452"/>
    <lineage>
        <taxon>Bacteria</taxon>
        <taxon>Pseudomonadati</taxon>
        <taxon>Pseudomonadota</taxon>
        <taxon>Gammaproteobacteria</taxon>
        <taxon>Legionellales</taxon>
        <taxon>Legionellaceae</taxon>
        <taxon>Legionella</taxon>
    </lineage>
</organism>
<proteinExistence type="predicted"/>
<dbReference type="PATRIC" id="fig|452.5.peg.2971"/>
<reference evidence="2 3" key="1">
    <citation type="submission" date="2015-11" db="EMBL/GenBank/DDBJ databases">
        <title>Genomic analysis of 38 Legionella species identifies large and diverse effector repertoires.</title>
        <authorList>
            <person name="Burstein D."/>
            <person name="Amaro F."/>
            <person name="Zusman T."/>
            <person name="Lifshitz Z."/>
            <person name="Cohen O."/>
            <person name="Gilbert J.A."/>
            <person name="Pupko T."/>
            <person name="Shuman H.A."/>
            <person name="Segal G."/>
        </authorList>
    </citation>
    <scope>NUCLEOTIDE SEQUENCE [LARGE SCALE GENOMIC DNA]</scope>
    <source>
        <strain evidence="2 3">Mt.St.Helens-9</strain>
    </source>
</reference>